<keyword evidence="4" id="KW-1185">Reference proteome</keyword>
<organism evidence="3 4">
    <name type="scientific">Steinernema carpocapsae</name>
    <name type="common">Entomopathogenic nematode</name>
    <dbReference type="NCBI Taxonomy" id="34508"/>
    <lineage>
        <taxon>Eukaryota</taxon>
        <taxon>Metazoa</taxon>
        <taxon>Ecdysozoa</taxon>
        <taxon>Nematoda</taxon>
        <taxon>Chromadorea</taxon>
        <taxon>Rhabditida</taxon>
        <taxon>Tylenchina</taxon>
        <taxon>Panagrolaimomorpha</taxon>
        <taxon>Strongyloidoidea</taxon>
        <taxon>Steinernematidae</taxon>
        <taxon>Steinernema</taxon>
    </lineage>
</organism>
<evidence type="ECO:0000313" key="4">
    <source>
        <dbReference type="Proteomes" id="UP000298663"/>
    </source>
</evidence>
<feature type="compositionally biased region" description="Polar residues" evidence="2">
    <location>
        <begin position="100"/>
        <end position="111"/>
    </location>
</feature>
<sequence length="111" mass="13016">MIVQCNKTAEELTDARKKNEGYEMKIDTLKIQLEHRDELLEDLTETKKALRCSEREIAELKKRLRTSENQRIALIQQVYKSYADAPESSSSQDRRKRSTLDSNNETLQKEL</sequence>
<evidence type="ECO:0000313" key="3">
    <source>
        <dbReference type="EMBL" id="TMS33470.1"/>
    </source>
</evidence>
<protein>
    <submittedName>
        <fullName evidence="3">Uncharacterized protein</fullName>
    </submittedName>
</protein>
<reference evidence="3 4" key="1">
    <citation type="journal article" date="2015" name="Genome Biol.">
        <title>Comparative genomics of Steinernema reveals deeply conserved gene regulatory networks.</title>
        <authorList>
            <person name="Dillman A.R."/>
            <person name="Macchietto M."/>
            <person name="Porter C.F."/>
            <person name="Rogers A."/>
            <person name="Williams B."/>
            <person name="Antoshechkin I."/>
            <person name="Lee M.M."/>
            <person name="Goodwin Z."/>
            <person name="Lu X."/>
            <person name="Lewis E.E."/>
            <person name="Goodrich-Blair H."/>
            <person name="Stock S.P."/>
            <person name="Adams B.J."/>
            <person name="Sternberg P.W."/>
            <person name="Mortazavi A."/>
        </authorList>
    </citation>
    <scope>NUCLEOTIDE SEQUENCE [LARGE SCALE GENOMIC DNA]</scope>
    <source>
        <strain evidence="3 4">ALL</strain>
    </source>
</reference>
<accession>A0A4U8UKA0</accession>
<proteinExistence type="predicted"/>
<comment type="caution">
    <text evidence="3">The sequence shown here is derived from an EMBL/GenBank/DDBJ whole genome shotgun (WGS) entry which is preliminary data.</text>
</comment>
<feature type="coiled-coil region" evidence="1">
    <location>
        <begin position="5"/>
        <end position="77"/>
    </location>
</feature>
<feature type="region of interest" description="Disordered" evidence="2">
    <location>
        <begin position="82"/>
        <end position="111"/>
    </location>
</feature>
<gene>
    <name evidence="3" type="ORF">L596_001206</name>
</gene>
<name>A0A4U8UKA0_STECR</name>
<keyword evidence="1" id="KW-0175">Coiled coil</keyword>
<dbReference type="EMBL" id="AZBU02000001">
    <property type="protein sequence ID" value="TMS33470.1"/>
    <property type="molecule type" value="Genomic_DNA"/>
</dbReference>
<evidence type="ECO:0000256" key="2">
    <source>
        <dbReference type="SAM" id="MobiDB-lite"/>
    </source>
</evidence>
<reference evidence="3 4" key="2">
    <citation type="journal article" date="2019" name="G3 (Bethesda)">
        <title>Hybrid Assembly of the Genome of the Entomopathogenic Nematode Steinernema carpocapsae Identifies the X-Chromosome.</title>
        <authorList>
            <person name="Serra L."/>
            <person name="Macchietto M."/>
            <person name="Macias-Munoz A."/>
            <person name="McGill C.J."/>
            <person name="Rodriguez I.M."/>
            <person name="Rodriguez B."/>
            <person name="Murad R."/>
            <person name="Mortazavi A."/>
        </authorList>
    </citation>
    <scope>NUCLEOTIDE SEQUENCE [LARGE SCALE GENOMIC DNA]</scope>
    <source>
        <strain evidence="3 4">ALL</strain>
    </source>
</reference>
<dbReference type="AlphaFoldDB" id="A0A4U8UKA0"/>
<evidence type="ECO:0000256" key="1">
    <source>
        <dbReference type="SAM" id="Coils"/>
    </source>
</evidence>
<dbReference type="Proteomes" id="UP000298663">
    <property type="component" value="Unassembled WGS sequence"/>
</dbReference>